<protein>
    <recommendedName>
        <fullName evidence="7">FAD dependent oxidoreductase domain-containing protein</fullName>
    </recommendedName>
</protein>
<dbReference type="STRING" id="1442369.A0A0D2JJ13"/>
<sequence length="442" mass="49266">MSSPKSFPATVVIIGAGVFGLSTALAIAKRHPSTDVTVVDRLTPPAPDGTSVDTTRCIRSDYGDPIYTRLAKKSQKTIQQDPDLRRYLFPQGMTFMCGGQLSRFTDIWGVMLERAKFLSDPEDIVELLTRDEVYRRIHGENSQPPSMADLGGRSQWNKASCNLEDAFIDAKECIQVYYDRCLKHPSIVFRCGSAVDHIDIIDNQSKGVTLEDGSTITADLVLVAAGAWSNRLVYLGNRVVPIGHEVAWIKVTPEEEARWKNMSITTNLSTGLNMFPPYRGEIKILRRSPGRKNTIMVRYPEDGSMKIQISYPRTIVSNPTDVIPADAEAAMRNNLREIMPTLAHRPFDRTKICWISTTPTADFLVAPHPSVDGIHLATGGSAHAWKFLPIIGDLVVDSMEGSLPQGLVEKWAFHKYSECKDENSPRMDGEPQELQDSVRHRL</sequence>
<keyword evidence="4" id="KW-0274">FAD</keyword>
<gene>
    <name evidence="8" type="ORF">Z518_00485</name>
</gene>
<keyword evidence="3" id="KW-0285">Flavoprotein</keyword>
<proteinExistence type="inferred from homology"/>
<keyword evidence="5" id="KW-0560">Oxidoreductase</keyword>
<evidence type="ECO:0000256" key="1">
    <source>
        <dbReference type="ARBA" id="ARBA00001974"/>
    </source>
</evidence>
<dbReference type="VEuPathDB" id="FungiDB:Z518_00485"/>
<evidence type="ECO:0000256" key="6">
    <source>
        <dbReference type="SAM" id="MobiDB-lite"/>
    </source>
</evidence>
<dbReference type="InterPro" id="IPR036188">
    <property type="entry name" value="FAD/NAD-bd_sf"/>
</dbReference>
<dbReference type="PANTHER" id="PTHR10961:SF46">
    <property type="entry name" value="PEROXISOMAL SARCOSINE OXIDASE"/>
    <property type="match status" value="1"/>
</dbReference>
<dbReference type="Pfam" id="PF01266">
    <property type="entry name" value="DAO"/>
    <property type="match status" value="1"/>
</dbReference>
<evidence type="ECO:0000313" key="9">
    <source>
        <dbReference type="Proteomes" id="UP000053617"/>
    </source>
</evidence>
<dbReference type="InterPro" id="IPR006076">
    <property type="entry name" value="FAD-dep_OxRdtase"/>
</dbReference>
<evidence type="ECO:0000259" key="7">
    <source>
        <dbReference type="Pfam" id="PF01266"/>
    </source>
</evidence>
<comment type="cofactor">
    <cofactor evidence="1">
        <name>FAD</name>
        <dbReference type="ChEBI" id="CHEBI:57692"/>
    </cofactor>
</comment>
<dbReference type="SUPFAM" id="SSF51905">
    <property type="entry name" value="FAD/NAD(P)-binding domain"/>
    <property type="match status" value="1"/>
</dbReference>
<evidence type="ECO:0000256" key="4">
    <source>
        <dbReference type="ARBA" id="ARBA00022827"/>
    </source>
</evidence>
<evidence type="ECO:0000256" key="5">
    <source>
        <dbReference type="ARBA" id="ARBA00023002"/>
    </source>
</evidence>
<dbReference type="Gene3D" id="3.30.9.10">
    <property type="entry name" value="D-Amino Acid Oxidase, subunit A, domain 2"/>
    <property type="match status" value="1"/>
</dbReference>
<organism evidence="8 9">
    <name type="scientific">Rhinocladiella mackenziei CBS 650.93</name>
    <dbReference type="NCBI Taxonomy" id="1442369"/>
    <lineage>
        <taxon>Eukaryota</taxon>
        <taxon>Fungi</taxon>
        <taxon>Dikarya</taxon>
        <taxon>Ascomycota</taxon>
        <taxon>Pezizomycotina</taxon>
        <taxon>Eurotiomycetes</taxon>
        <taxon>Chaetothyriomycetidae</taxon>
        <taxon>Chaetothyriales</taxon>
        <taxon>Herpotrichiellaceae</taxon>
        <taxon>Rhinocladiella</taxon>
    </lineage>
</organism>
<reference evidence="8 9" key="1">
    <citation type="submission" date="2015-01" db="EMBL/GenBank/DDBJ databases">
        <title>The Genome Sequence of Rhinocladiella mackenzie CBS 650.93.</title>
        <authorList>
            <consortium name="The Broad Institute Genomics Platform"/>
            <person name="Cuomo C."/>
            <person name="de Hoog S."/>
            <person name="Gorbushina A."/>
            <person name="Stielow B."/>
            <person name="Teixiera M."/>
            <person name="Abouelleil A."/>
            <person name="Chapman S.B."/>
            <person name="Priest M."/>
            <person name="Young S.K."/>
            <person name="Wortman J."/>
            <person name="Nusbaum C."/>
            <person name="Birren B."/>
        </authorList>
    </citation>
    <scope>NUCLEOTIDE SEQUENCE [LARGE SCALE GENOMIC DNA]</scope>
    <source>
        <strain evidence="8 9">CBS 650.93</strain>
    </source>
</reference>
<evidence type="ECO:0000313" key="8">
    <source>
        <dbReference type="EMBL" id="KIX09405.1"/>
    </source>
</evidence>
<feature type="compositionally biased region" description="Basic and acidic residues" evidence="6">
    <location>
        <begin position="420"/>
        <end position="429"/>
    </location>
</feature>
<comment type="similarity">
    <text evidence="2">Belongs to the MSOX/MTOX family.</text>
</comment>
<dbReference type="InterPro" id="IPR045170">
    <property type="entry name" value="MTOX"/>
</dbReference>
<dbReference type="GO" id="GO:0004657">
    <property type="term" value="F:proline dehydrogenase activity"/>
    <property type="evidence" value="ECO:0007669"/>
    <property type="project" value="TreeGrafter"/>
</dbReference>
<name>A0A0D2JJ13_9EURO</name>
<feature type="domain" description="FAD dependent oxidoreductase" evidence="7">
    <location>
        <begin position="11"/>
        <end position="397"/>
    </location>
</feature>
<evidence type="ECO:0000256" key="2">
    <source>
        <dbReference type="ARBA" id="ARBA00010989"/>
    </source>
</evidence>
<accession>A0A0D2JJ13</accession>
<dbReference type="GeneID" id="25288556"/>
<dbReference type="Gene3D" id="3.50.50.60">
    <property type="entry name" value="FAD/NAD(P)-binding domain"/>
    <property type="match status" value="1"/>
</dbReference>
<dbReference type="EMBL" id="KN847475">
    <property type="protein sequence ID" value="KIX09405.1"/>
    <property type="molecule type" value="Genomic_DNA"/>
</dbReference>
<dbReference type="GO" id="GO:0050031">
    <property type="term" value="F:L-pipecolate oxidase activity"/>
    <property type="evidence" value="ECO:0007669"/>
    <property type="project" value="TreeGrafter"/>
</dbReference>
<dbReference type="HOGENOM" id="CLU_007884_0_1_1"/>
<dbReference type="GO" id="GO:0050660">
    <property type="term" value="F:flavin adenine dinucleotide binding"/>
    <property type="evidence" value="ECO:0007669"/>
    <property type="project" value="InterPro"/>
</dbReference>
<evidence type="ECO:0000256" key="3">
    <source>
        <dbReference type="ARBA" id="ARBA00022630"/>
    </source>
</evidence>
<keyword evidence="9" id="KW-1185">Reference proteome</keyword>
<dbReference type="RefSeq" id="XP_013276541.1">
    <property type="nucleotide sequence ID" value="XM_013421087.1"/>
</dbReference>
<dbReference type="GO" id="GO:0008115">
    <property type="term" value="F:sarcosine oxidase activity"/>
    <property type="evidence" value="ECO:0007669"/>
    <property type="project" value="TreeGrafter"/>
</dbReference>
<dbReference type="OrthoDB" id="2219495at2759"/>
<dbReference type="AlphaFoldDB" id="A0A0D2JJ13"/>
<feature type="region of interest" description="Disordered" evidence="6">
    <location>
        <begin position="420"/>
        <end position="442"/>
    </location>
</feature>
<dbReference type="Proteomes" id="UP000053617">
    <property type="component" value="Unassembled WGS sequence"/>
</dbReference>
<dbReference type="PANTHER" id="PTHR10961">
    <property type="entry name" value="PEROXISOMAL SARCOSINE OXIDASE"/>
    <property type="match status" value="1"/>
</dbReference>